<dbReference type="InterPro" id="IPR001537">
    <property type="entry name" value="SpoU_MeTrfase"/>
</dbReference>
<dbReference type="SUPFAM" id="SSF55315">
    <property type="entry name" value="L30e-like"/>
    <property type="match status" value="1"/>
</dbReference>
<evidence type="ECO:0000256" key="1">
    <source>
        <dbReference type="ARBA" id="ARBA00022603"/>
    </source>
</evidence>
<accession>A0A1B6GBI5</accession>
<keyword evidence="1" id="KW-0489">Methyltransferase</keyword>
<reference evidence="5" key="1">
    <citation type="submission" date="2015-11" db="EMBL/GenBank/DDBJ databases">
        <title>De novo transcriptome assembly of four potential Pierce s Disease insect vectors from Arizona vineyards.</title>
        <authorList>
            <person name="Tassone E.E."/>
        </authorList>
    </citation>
    <scope>NUCLEOTIDE SEQUENCE</scope>
</reference>
<feature type="compositionally biased region" description="Basic and acidic residues" evidence="3">
    <location>
        <begin position="420"/>
        <end position="429"/>
    </location>
</feature>
<dbReference type="GO" id="GO:0003723">
    <property type="term" value="F:RNA binding"/>
    <property type="evidence" value="ECO:0007669"/>
    <property type="project" value="InterPro"/>
</dbReference>
<evidence type="ECO:0000259" key="4">
    <source>
        <dbReference type="Pfam" id="PF00588"/>
    </source>
</evidence>
<dbReference type="AlphaFoldDB" id="A0A1B6GBI5"/>
<dbReference type="GO" id="GO:0008173">
    <property type="term" value="F:RNA methyltransferase activity"/>
    <property type="evidence" value="ECO:0007669"/>
    <property type="project" value="InterPro"/>
</dbReference>
<dbReference type="SUPFAM" id="SSF75217">
    <property type="entry name" value="alpha/beta knot"/>
    <property type="match status" value="1"/>
</dbReference>
<dbReference type="GO" id="GO:0006396">
    <property type="term" value="P:RNA processing"/>
    <property type="evidence" value="ECO:0007669"/>
    <property type="project" value="InterPro"/>
</dbReference>
<dbReference type="PANTHER" id="PTHR43191">
    <property type="entry name" value="RRNA METHYLTRANSFERASE 3"/>
    <property type="match status" value="1"/>
</dbReference>
<dbReference type="PANTHER" id="PTHR43191:SF2">
    <property type="entry name" value="RRNA METHYLTRANSFERASE 3, MITOCHONDRIAL"/>
    <property type="match status" value="1"/>
</dbReference>
<dbReference type="InterPro" id="IPR029064">
    <property type="entry name" value="Ribosomal_eL30-like_sf"/>
</dbReference>
<dbReference type="Pfam" id="PF00588">
    <property type="entry name" value="SpoU_methylase"/>
    <property type="match status" value="1"/>
</dbReference>
<sequence>MFTKLLSKPIFRLSVVILVNENILRATPVLAKDVKPRNFARWTARKPSKVFTTDEVSSAGIDTNEFFKSEFGNTDSQDKDSSQQHNVGLEKGADKNFVKDSEKVKERGLYPPGKTVHSAEGFDYVVLEEHDFTFSKMMTHVGNRNMRRKHDLMLLEGKRLNNDALQAGLVPKKIFFTQKNYLKELNLPSGLKIPLFKLPYKTVKLWSKLDVPPGIIGFYGIPKEDDINTSDTIPVKVLCDNVRDPGNMGSIIRVAASVGCTQVILMKGCTDPWDSKVLRAAAGGHFHIPILMDLTWKEKEEFLHPSDIVFLADSNTEQKHPEGGKLPHHMYYDVDYASSSSIVVVIGGETEGLSYDAFSLAAHHKGSRVSIPMSNCVESLNSGCALSVILFEIKKQFLKGRTNRVTEKTIESNEEMGDLEDSRSSRSIG</sequence>
<evidence type="ECO:0000256" key="3">
    <source>
        <dbReference type="SAM" id="MobiDB-lite"/>
    </source>
</evidence>
<dbReference type="Gene3D" id="3.30.1330.30">
    <property type="match status" value="1"/>
</dbReference>
<dbReference type="InterPro" id="IPR051259">
    <property type="entry name" value="rRNA_Methyltransferase"/>
</dbReference>
<name>A0A1B6GBI5_9HEMI</name>
<dbReference type="InterPro" id="IPR029028">
    <property type="entry name" value="Alpha/beta_knot_MTases"/>
</dbReference>
<protein>
    <recommendedName>
        <fullName evidence="4">tRNA/rRNA methyltransferase SpoU type domain-containing protein</fullName>
    </recommendedName>
</protein>
<organism evidence="5">
    <name type="scientific">Cuerna arida</name>
    <dbReference type="NCBI Taxonomy" id="1464854"/>
    <lineage>
        <taxon>Eukaryota</taxon>
        <taxon>Metazoa</taxon>
        <taxon>Ecdysozoa</taxon>
        <taxon>Arthropoda</taxon>
        <taxon>Hexapoda</taxon>
        <taxon>Insecta</taxon>
        <taxon>Pterygota</taxon>
        <taxon>Neoptera</taxon>
        <taxon>Paraneoptera</taxon>
        <taxon>Hemiptera</taxon>
        <taxon>Auchenorrhyncha</taxon>
        <taxon>Membracoidea</taxon>
        <taxon>Cicadellidae</taxon>
        <taxon>Cicadellinae</taxon>
        <taxon>Proconiini</taxon>
        <taxon>Cuerna</taxon>
    </lineage>
</organism>
<feature type="region of interest" description="Disordered" evidence="3">
    <location>
        <begin position="72"/>
        <end position="92"/>
    </location>
</feature>
<evidence type="ECO:0000256" key="2">
    <source>
        <dbReference type="ARBA" id="ARBA00022679"/>
    </source>
</evidence>
<evidence type="ECO:0000313" key="5">
    <source>
        <dbReference type="EMBL" id="JAS59653.1"/>
    </source>
</evidence>
<dbReference type="Gene3D" id="3.40.1280.10">
    <property type="match status" value="1"/>
</dbReference>
<feature type="region of interest" description="Disordered" evidence="3">
    <location>
        <begin position="410"/>
        <end position="429"/>
    </location>
</feature>
<dbReference type="CDD" id="cd18106">
    <property type="entry name" value="SpoU-like_RNMTL1"/>
    <property type="match status" value="1"/>
</dbReference>
<gene>
    <name evidence="5" type="ORF">g.23946</name>
</gene>
<feature type="domain" description="tRNA/rRNA methyltransferase SpoU type" evidence="4">
    <location>
        <begin position="235"/>
        <end position="391"/>
    </location>
</feature>
<dbReference type="InterPro" id="IPR029026">
    <property type="entry name" value="tRNA_m1G_MTases_N"/>
</dbReference>
<dbReference type="GO" id="GO:0032259">
    <property type="term" value="P:methylation"/>
    <property type="evidence" value="ECO:0007669"/>
    <property type="project" value="UniProtKB-KW"/>
</dbReference>
<keyword evidence="2" id="KW-0808">Transferase</keyword>
<dbReference type="EMBL" id="GECZ01010116">
    <property type="protein sequence ID" value="JAS59653.1"/>
    <property type="molecule type" value="Transcribed_RNA"/>
</dbReference>
<proteinExistence type="predicted"/>